<name>A0ABN9GS43_9NEOB</name>
<comment type="caution">
    <text evidence="2">The sequence shown here is derived from an EMBL/GenBank/DDBJ whole genome shotgun (WGS) entry which is preliminary data.</text>
</comment>
<evidence type="ECO:0000313" key="3">
    <source>
        <dbReference type="Proteomes" id="UP001162483"/>
    </source>
</evidence>
<organism evidence="2 3">
    <name type="scientific">Staurois parvus</name>
    <dbReference type="NCBI Taxonomy" id="386267"/>
    <lineage>
        <taxon>Eukaryota</taxon>
        <taxon>Metazoa</taxon>
        <taxon>Chordata</taxon>
        <taxon>Craniata</taxon>
        <taxon>Vertebrata</taxon>
        <taxon>Euteleostomi</taxon>
        <taxon>Amphibia</taxon>
        <taxon>Batrachia</taxon>
        <taxon>Anura</taxon>
        <taxon>Neobatrachia</taxon>
        <taxon>Ranoidea</taxon>
        <taxon>Ranidae</taxon>
        <taxon>Staurois</taxon>
    </lineage>
</organism>
<feature type="compositionally biased region" description="Basic and acidic residues" evidence="1">
    <location>
        <begin position="31"/>
        <end position="40"/>
    </location>
</feature>
<dbReference type="EMBL" id="CATNWA010019111">
    <property type="protein sequence ID" value="CAI9611363.1"/>
    <property type="molecule type" value="Genomic_DNA"/>
</dbReference>
<keyword evidence="3" id="KW-1185">Reference proteome</keyword>
<feature type="compositionally biased region" description="Polar residues" evidence="1">
    <location>
        <begin position="21"/>
        <end position="30"/>
    </location>
</feature>
<sequence>MGTAGVQTRELSTGMVGTPHNGHSGSTDPGTQHRDGGNPS</sequence>
<evidence type="ECO:0000256" key="1">
    <source>
        <dbReference type="SAM" id="MobiDB-lite"/>
    </source>
</evidence>
<protein>
    <submittedName>
        <fullName evidence="2">Uncharacterized protein</fullName>
    </submittedName>
</protein>
<evidence type="ECO:0000313" key="2">
    <source>
        <dbReference type="EMBL" id="CAI9611363.1"/>
    </source>
</evidence>
<dbReference type="Proteomes" id="UP001162483">
    <property type="component" value="Unassembled WGS sequence"/>
</dbReference>
<proteinExistence type="predicted"/>
<accession>A0ABN9GS43</accession>
<reference evidence="2" key="1">
    <citation type="submission" date="2023-05" db="EMBL/GenBank/DDBJ databases">
        <authorList>
            <person name="Stuckert A."/>
        </authorList>
    </citation>
    <scope>NUCLEOTIDE SEQUENCE</scope>
</reference>
<gene>
    <name evidence="2" type="ORF">SPARVUS_LOCUS14543213</name>
</gene>
<feature type="region of interest" description="Disordered" evidence="1">
    <location>
        <begin position="1"/>
        <end position="40"/>
    </location>
</feature>
<feature type="compositionally biased region" description="Polar residues" evidence="1">
    <location>
        <begin position="1"/>
        <end position="11"/>
    </location>
</feature>